<dbReference type="Proteomes" id="UP001432146">
    <property type="component" value="Unassembled WGS sequence"/>
</dbReference>
<sequence length="166" mass="19407">MKFSSKTNIHITFDPDTEKAKLINRKKQKNDQIPQLDTYVQDEDNVDQEKISQMCKLIKYEPKNEKLQQAITELAKYKVDLPKDQEEEQESFKYSSLMGDGTKIRGSHLISDFHNKMQKINLYKNIKFDAKKVKRRLDACINELNGIIEDISLILPNMDVTKSLQK</sequence>
<gene>
    <name evidence="1" type="ORF">QLX08_004726</name>
</gene>
<dbReference type="AlphaFoldDB" id="A0AAW1A0R4"/>
<organism evidence="1 2">
    <name type="scientific">Tetragonisca angustula</name>
    <dbReference type="NCBI Taxonomy" id="166442"/>
    <lineage>
        <taxon>Eukaryota</taxon>
        <taxon>Metazoa</taxon>
        <taxon>Ecdysozoa</taxon>
        <taxon>Arthropoda</taxon>
        <taxon>Hexapoda</taxon>
        <taxon>Insecta</taxon>
        <taxon>Pterygota</taxon>
        <taxon>Neoptera</taxon>
        <taxon>Endopterygota</taxon>
        <taxon>Hymenoptera</taxon>
        <taxon>Apocrita</taxon>
        <taxon>Aculeata</taxon>
        <taxon>Apoidea</taxon>
        <taxon>Anthophila</taxon>
        <taxon>Apidae</taxon>
        <taxon>Tetragonisca</taxon>
    </lineage>
</organism>
<keyword evidence="2" id="KW-1185">Reference proteome</keyword>
<name>A0AAW1A0R4_9HYME</name>
<dbReference type="EMBL" id="JAWNGG020000074">
    <property type="protein sequence ID" value="KAK9303620.1"/>
    <property type="molecule type" value="Genomic_DNA"/>
</dbReference>
<proteinExistence type="predicted"/>
<reference evidence="1 2" key="1">
    <citation type="submission" date="2024-05" db="EMBL/GenBank/DDBJ databases">
        <title>The nuclear and mitochondrial genome assemblies of Tetragonisca angustula (Apidae: Meliponini), a tiny yet remarkable pollinator in the Neotropics.</title>
        <authorList>
            <person name="Ferrari R."/>
            <person name="Ricardo P.C."/>
            <person name="Dias F.C."/>
            <person name="Araujo N.S."/>
            <person name="Soares D.O."/>
            <person name="Zhou Q.-S."/>
            <person name="Zhu C.-D."/>
            <person name="Coutinho L."/>
            <person name="Airas M.C."/>
            <person name="Batista T.M."/>
        </authorList>
    </citation>
    <scope>NUCLEOTIDE SEQUENCE [LARGE SCALE GENOMIC DNA]</scope>
    <source>
        <strain evidence="1">ASF017062</strain>
        <tissue evidence="1">Abdomen</tissue>
    </source>
</reference>
<protein>
    <submittedName>
        <fullName evidence="1">Uncharacterized protein</fullName>
    </submittedName>
</protein>
<comment type="caution">
    <text evidence="1">The sequence shown here is derived from an EMBL/GenBank/DDBJ whole genome shotgun (WGS) entry which is preliminary data.</text>
</comment>
<evidence type="ECO:0000313" key="1">
    <source>
        <dbReference type="EMBL" id="KAK9303620.1"/>
    </source>
</evidence>
<accession>A0AAW1A0R4</accession>
<evidence type="ECO:0000313" key="2">
    <source>
        <dbReference type="Proteomes" id="UP001432146"/>
    </source>
</evidence>